<dbReference type="Proteomes" id="UP000230750">
    <property type="component" value="Unassembled WGS sequence"/>
</dbReference>
<feature type="region of interest" description="Disordered" evidence="1">
    <location>
        <begin position="526"/>
        <end position="546"/>
    </location>
</feature>
<dbReference type="AlphaFoldDB" id="A0A2G8JMB2"/>
<dbReference type="EMBL" id="MRZV01001607">
    <property type="protein sequence ID" value="PIK36845.1"/>
    <property type="molecule type" value="Genomic_DNA"/>
</dbReference>
<feature type="compositionally biased region" description="Basic residues" evidence="1">
    <location>
        <begin position="771"/>
        <end position="781"/>
    </location>
</feature>
<feature type="compositionally biased region" description="Polar residues" evidence="1">
    <location>
        <begin position="759"/>
        <end position="770"/>
    </location>
</feature>
<feature type="region of interest" description="Disordered" evidence="1">
    <location>
        <begin position="698"/>
        <end position="724"/>
    </location>
</feature>
<feature type="region of interest" description="Disordered" evidence="1">
    <location>
        <begin position="758"/>
        <end position="781"/>
    </location>
</feature>
<feature type="compositionally biased region" description="Basic residues" evidence="1">
    <location>
        <begin position="492"/>
        <end position="503"/>
    </location>
</feature>
<name>A0A2G8JMB2_STIJA</name>
<proteinExistence type="predicted"/>
<evidence type="ECO:0000313" key="2">
    <source>
        <dbReference type="EMBL" id="PIK36845.1"/>
    </source>
</evidence>
<comment type="caution">
    <text evidence="2">The sequence shown here is derived from an EMBL/GenBank/DDBJ whole genome shotgun (WGS) entry which is preliminary data.</text>
</comment>
<feature type="region of interest" description="Disordered" evidence="1">
    <location>
        <begin position="445"/>
        <end position="503"/>
    </location>
</feature>
<feature type="region of interest" description="Disordered" evidence="1">
    <location>
        <begin position="53"/>
        <end position="91"/>
    </location>
</feature>
<feature type="compositionally biased region" description="Polar residues" evidence="1">
    <location>
        <begin position="78"/>
        <end position="91"/>
    </location>
</feature>
<organism evidence="2 3">
    <name type="scientific">Stichopus japonicus</name>
    <name type="common">Sea cucumber</name>
    <dbReference type="NCBI Taxonomy" id="307972"/>
    <lineage>
        <taxon>Eukaryota</taxon>
        <taxon>Metazoa</taxon>
        <taxon>Echinodermata</taxon>
        <taxon>Eleutherozoa</taxon>
        <taxon>Echinozoa</taxon>
        <taxon>Holothuroidea</taxon>
        <taxon>Aspidochirotacea</taxon>
        <taxon>Aspidochirotida</taxon>
        <taxon>Stichopodidae</taxon>
        <taxon>Apostichopus</taxon>
    </lineage>
</organism>
<accession>A0A2G8JMB2</accession>
<evidence type="ECO:0000256" key="1">
    <source>
        <dbReference type="SAM" id="MobiDB-lite"/>
    </source>
</evidence>
<feature type="compositionally biased region" description="Basic and acidic residues" evidence="1">
    <location>
        <begin position="445"/>
        <end position="467"/>
    </location>
</feature>
<reference evidence="2 3" key="1">
    <citation type="journal article" date="2017" name="PLoS Biol.">
        <title>The sea cucumber genome provides insights into morphological evolution and visceral regeneration.</title>
        <authorList>
            <person name="Zhang X."/>
            <person name="Sun L."/>
            <person name="Yuan J."/>
            <person name="Sun Y."/>
            <person name="Gao Y."/>
            <person name="Zhang L."/>
            <person name="Li S."/>
            <person name="Dai H."/>
            <person name="Hamel J.F."/>
            <person name="Liu C."/>
            <person name="Yu Y."/>
            <person name="Liu S."/>
            <person name="Lin W."/>
            <person name="Guo K."/>
            <person name="Jin S."/>
            <person name="Xu P."/>
            <person name="Storey K.B."/>
            <person name="Huan P."/>
            <person name="Zhang T."/>
            <person name="Zhou Y."/>
            <person name="Zhang J."/>
            <person name="Lin C."/>
            <person name="Li X."/>
            <person name="Xing L."/>
            <person name="Huo D."/>
            <person name="Sun M."/>
            <person name="Wang L."/>
            <person name="Mercier A."/>
            <person name="Li F."/>
            <person name="Yang H."/>
            <person name="Xiang J."/>
        </authorList>
    </citation>
    <scope>NUCLEOTIDE SEQUENCE [LARGE SCALE GENOMIC DNA]</scope>
    <source>
        <strain evidence="2">Shaxun</strain>
        <tissue evidence="2">Muscle</tissue>
    </source>
</reference>
<gene>
    <name evidence="2" type="ORF">BSL78_26325</name>
</gene>
<keyword evidence="3" id="KW-1185">Reference proteome</keyword>
<protein>
    <submittedName>
        <fullName evidence="2">Uncharacterized protein</fullName>
    </submittedName>
</protein>
<sequence length="880" mass="98238">MCAGDVVRAKLNDHLEEVTVVEVDRFKRSVQIERNDGETATFPACLLMELEEDGEEGTEKRNNKRKVTTPKAVKVTTSDTPEGSMGESSTPLENSAELQERDAFFQCPETFLQVGDVVQASGIGVSIGVQDIWKDGSSYTCEGFVIDRGGDKTDFCISGPTKKVDKASVHLSRYVKQTLKGATKKAFDASQEKSKHDYVYRKAVRTGHLRQLALEEVERALKSKARTRAFSFGLASLDVDLELFGLDFIGKKRKTFSLRDKNLHMLDSIFGLEWDIMRGDSCFNFVTQFVVTLTNRNLLKAVVLTACCPHPCPPSNYIPKCQFDSSSELNRILYETCVIRDKVGMASCAMKEPVWHWLCNNLVSSYAPKGSALSFFASAVEGNTSEQQIFCTSPTSKYGVHVLLYRKLVAGKRRVPLQEVYVSTSNVSLRYQATEVIDLTEEKQAEKSASKVVKEQSVHQQSHRDRGYAQAAKPMHVGVSQRKSSEGQQSKIRPKKNTKTANHHVKKSVGEVNLDRNEIDNSLTDLHKRSPAGQRGGLVKNKKEKTKRVIRNSEFHSQVELDKNVTDKCDPVISQAETITQEGSVDDPKLLGESDFVSFGQQKLHFCIEGDQIFLNCPKVLDLIGLKKHVKKEGYKVIDKNLVNLGFSSSCWIWKGRRRSFLRLDAADALANKTQMNGHWKVSQKSLFSEVVRALQERQQKHSKSGNLDVSKARSGDTSDNMVKDNLPACVRRSQVVNSKSTQHKGDSVECNQKYPVRKTSTTGSMPSSSRKNRVHHALRHKDRQDAGNTVYLTGDEMFLEHMLDGNGELSPTSQCGWNIYSKVNKAQKSAVSSSGLRTDLTPAIDRDYPDSILKSIPLCNVIPCLLHALARSVEKLLSL</sequence>
<dbReference type="OrthoDB" id="10649564at2759"/>
<evidence type="ECO:0000313" key="3">
    <source>
        <dbReference type="Proteomes" id="UP000230750"/>
    </source>
</evidence>